<protein>
    <submittedName>
        <fullName evidence="3">Dienelactone hydrolase family protein</fullName>
    </submittedName>
</protein>
<dbReference type="Proteomes" id="UP000298681">
    <property type="component" value="Unassembled WGS sequence"/>
</dbReference>
<comment type="caution">
    <text evidence="3">The sequence shown here is derived from an EMBL/GenBank/DDBJ whole genome shotgun (WGS) entry which is preliminary data.</text>
</comment>
<feature type="domain" description="Dienelactone hydrolase" evidence="2">
    <location>
        <begin position="45"/>
        <end position="254"/>
    </location>
</feature>
<sequence length="258" mass="27453">MRRILLAACCAAFAAAAQAAPKADPVQWTLDGTTFEGVLVHDGDGDRRKPGLLMVPNWRGVNASAVEKARQMAGDDYVVLVADVYGRDVRPQNDAEAGPVAGALRNEEGRATLRARARKALEVLQAQPQVDAEQVGAVGFCFGGTTVLELARDGAPLAGVVSLHGGLSTSAPASSPDTPAILVLNGADDRGVSAEDIAGFQQEMDAVDADWQFVNFAGAVHCFAEADANSPPNCLYHERSAKRAWRMMDDFFEERFPQ</sequence>
<dbReference type="Gene3D" id="3.40.50.1820">
    <property type="entry name" value="alpha/beta hydrolase"/>
    <property type="match status" value="1"/>
</dbReference>
<evidence type="ECO:0000256" key="1">
    <source>
        <dbReference type="SAM" id="SignalP"/>
    </source>
</evidence>
<dbReference type="PANTHER" id="PTHR22946:SF4">
    <property type="entry name" value="ESTERASE FRSA"/>
    <property type="match status" value="1"/>
</dbReference>
<accession>A0A4Z1R1S8</accession>
<dbReference type="SUPFAM" id="SSF53474">
    <property type="entry name" value="alpha/beta-Hydrolases"/>
    <property type="match status" value="1"/>
</dbReference>
<reference evidence="3 4" key="1">
    <citation type="submission" date="2019-01" db="EMBL/GenBank/DDBJ databases">
        <authorList>
            <person name="Zhang S."/>
        </authorList>
    </citation>
    <scope>NUCLEOTIDE SEQUENCE [LARGE SCALE GENOMIC DNA]</scope>
    <source>
        <strain evidence="3 4">1626</strain>
    </source>
</reference>
<dbReference type="PANTHER" id="PTHR22946">
    <property type="entry name" value="DIENELACTONE HYDROLASE DOMAIN-CONTAINING PROTEIN-RELATED"/>
    <property type="match status" value="1"/>
</dbReference>
<dbReference type="Pfam" id="PF01738">
    <property type="entry name" value="DLH"/>
    <property type="match status" value="1"/>
</dbReference>
<dbReference type="InterPro" id="IPR029058">
    <property type="entry name" value="AB_hydrolase_fold"/>
</dbReference>
<organism evidence="3 4">
    <name type="scientific">Luteimonas yindakuii</name>
    <dbReference type="NCBI Taxonomy" id="2565782"/>
    <lineage>
        <taxon>Bacteria</taxon>
        <taxon>Pseudomonadati</taxon>
        <taxon>Pseudomonadota</taxon>
        <taxon>Gammaproteobacteria</taxon>
        <taxon>Lysobacterales</taxon>
        <taxon>Lysobacteraceae</taxon>
        <taxon>Luteimonas</taxon>
    </lineage>
</organism>
<keyword evidence="4" id="KW-1185">Reference proteome</keyword>
<feature type="signal peptide" evidence="1">
    <location>
        <begin position="1"/>
        <end position="19"/>
    </location>
</feature>
<dbReference type="RefSeq" id="WP_134672866.1">
    <property type="nucleotide sequence ID" value="NZ_SPUH01000001.1"/>
</dbReference>
<feature type="chain" id="PRO_5021480876" evidence="1">
    <location>
        <begin position="20"/>
        <end position="258"/>
    </location>
</feature>
<dbReference type="InterPro" id="IPR050261">
    <property type="entry name" value="FrsA_esterase"/>
</dbReference>
<dbReference type="GO" id="GO:0016787">
    <property type="term" value="F:hydrolase activity"/>
    <property type="evidence" value="ECO:0007669"/>
    <property type="project" value="UniProtKB-KW"/>
</dbReference>
<dbReference type="InterPro" id="IPR002925">
    <property type="entry name" value="Dienelactn_hydro"/>
</dbReference>
<keyword evidence="3" id="KW-0378">Hydrolase</keyword>
<evidence type="ECO:0000313" key="4">
    <source>
        <dbReference type="Proteomes" id="UP000298681"/>
    </source>
</evidence>
<dbReference type="AlphaFoldDB" id="A0A4Z1R1S8"/>
<keyword evidence="1" id="KW-0732">Signal</keyword>
<dbReference type="EMBL" id="SPUH01000001">
    <property type="protein sequence ID" value="TKS53480.1"/>
    <property type="molecule type" value="Genomic_DNA"/>
</dbReference>
<evidence type="ECO:0000259" key="2">
    <source>
        <dbReference type="Pfam" id="PF01738"/>
    </source>
</evidence>
<evidence type="ECO:0000313" key="3">
    <source>
        <dbReference type="EMBL" id="TKS53480.1"/>
    </source>
</evidence>
<proteinExistence type="predicted"/>
<name>A0A4Z1R1S8_9GAMM</name>
<gene>
    <name evidence="3" type="ORF">E4582_00940</name>
</gene>